<dbReference type="GO" id="GO:0005886">
    <property type="term" value="C:plasma membrane"/>
    <property type="evidence" value="ECO:0007669"/>
    <property type="project" value="UniProtKB-SubCell"/>
</dbReference>
<reference evidence="9 10" key="1">
    <citation type="submission" date="2018-11" db="EMBL/GenBank/DDBJ databases">
        <title>Genomic Encyclopedia of Type Strains, Phase IV (KMG-IV): sequencing the most valuable type-strain genomes for metagenomic binning, comparative biology and taxonomic classification.</title>
        <authorList>
            <person name="Goeker M."/>
        </authorList>
    </citation>
    <scope>NUCLEOTIDE SEQUENCE [LARGE SCALE GENOMIC DNA]</scope>
    <source>
        <strain evidence="9 10">DSM 101684</strain>
    </source>
</reference>
<evidence type="ECO:0000256" key="8">
    <source>
        <dbReference type="RuleBase" id="RU363041"/>
    </source>
</evidence>
<gene>
    <name evidence="9" type="ORF">EDC62_1809</name>
</gene>
<name>A0A3N4UNY5_9BURK</name>
<protein>
    <recommendedName>
        <fullName evidence="8">Probable membrane transporter protein</fullName>
    </recommendedName>
</protein>
<proteinExistence type="inferred from homology"/>
<comment type="similarity">
    <text evidence="2 8">Belongs to the 4-toluene sulfonate uptake permease (TSUP) (TC 2.A.102) family.</text>
</comment>
<keyword evidence="5" id="KW-0812">Transmembrane</keyword>
<dbReference type="AlphaFoldDB" id="A0A3N4UNY5"/>
<keyword evidence="10" id="KW-1185">Reference proteome</keyword>
<evidence type="ECO:0000256" key="3">
    <source>
        <dbReference type="ARBA" id="ARBA00022448"/>
    </source>
</evidence>
<dbReference type="OrthoDB" id="554695at2"/>
<evidence type="ECO:0000256" key="4">
    <source>
        <dbReference type="ARBA" id="ARBA00022475"/>
    </source>
</evidence>
<keyword evidence="7" id="KW-0472">Membrane</keyword>
<evidence type="ECO:0000256" key="6">
    <source>
        <dbReference type="ARBA" id="ARBA00022989"/>
    </source>
</evidence>
<sequence length="254" mass="26835">MEMLIVSAASLLAGFVDAIVGGGGLILVPALFATFPTTAPATLFGTNKSASVWGTAWATVQYSRRVELRWAALAPAALAAFVGSFGGAWLVTLIDPAFLRRLLPFVLAAVLAYTLAKKELGRHHAPLRTPRLERLLALGVGLVIGFYDGFFGPGTGSFLVFLFVRLLGYDFLHASASAKFINVATNLAALLLFAAKGHIWWHLALPMALANIAGSLLGTRLALRHGAGFVRVAFIVVVTGLILKTGYDAFGRAG</sequence>
<keyword evidence="3" id="KW-0813">Transport</keyword>
<dbReference type="EMBL" id="RKQL01000004">
    <property type="protein sequence ID" value="RPE66737.1"/>
    <property type="molecule type" value="Genomic_DNA"/>
</dbReference>
<dbReference type="Proteomes" id="UP000272193">
    <property type="component" value="Unassembled WGS sequence"/>
</dbReference>
<comment type="caution">
    <text evidence="9">The sequence shown here is derived from an EMBL/GenBank/DDBJ whole genome shotgun (WGS) entry which is preliminary data.</text>
</comment>
<organism evidence="9 10">
    <name type="scientific">Tibeticola sediminis</name>
    <dbReference type="NCBI Taxonomy" id="1917811"/>
    <lineage>
        <taxon>Bacteria</taxon>
        <taxon>Pseudomonadati</taxon>
        <taxon>Pseudomonadota</taxon>
        <taxon>Betaproteobacteria</taxon>
        <taxon>Burkholderiales</taxon>
        <taxon>Comamonadaceae</taxon>
        <taxon>Tibeticola</taxon>
    </lineage>
</organism>
<comment type="subcellular location">
    <subcellularLocation>
        <location evidence="1 8">Cell membrane</location>
        <topology evidence="1 8">Multi-pass membrane protein</topology>
    </subcellularLocation>
</comment>
<evidence type="ECO:0000313" key="10">
    <source>
        <dbReference type="Proteomes" id="UP000272193"/>
    </source>
</evidence>
<evidence type="ECO:0000256" key="2">
    <source>
        <dbReference type="ARBA" id="ARBA00009142"/>
    </source>
</evidence>
<dbReference type="PANTHER" id="PTHR30269:SF0">
    <property type="entry name" value="MEMBRANE TRANSPORTER PROTEIN YFCA-RELATED"/>
    <property type="match status" value="1"/>
</dbReference>
<dbReference type="InterPro" id="IPR052017">
    <property type="entry name" value="TSUP"/>
</dbReference>
<dbReference type="PANTHER" id="PTHR30269">
    <property type="entry name" value="TRANSMEMBRANE PROTEIN YFCA"/>
    <property type="match status" value="1"/>
</dbReference>
<evidence type="ECO:0000256" key="5">
    <source>
        <dbReference type="ARBA" id="ARBA00022692"/>
    </source>
</evidence>
<dbReference type="Pfam" id="PF01925">
    <property type="entry name" value="TauE"/>
    <property type="match status" value="1"/>
</dbReference>
<evidence type="ECO:0000256" key="7">
    <source>
        <dbReference type="ARBA" id="ARBA00023136"/>
    </source>
</evidence>
<keyword evidence="6" id="KW-1133">Transmembrane helix</keyword>
<evidence type="ECO:0000256" key="1">
    <source>
        <dbReference type="ARBA" id="ARBA00004651"/>
    </source>
</evidence>
<dbReference type="RefSeq" id="WP_124222855.1">
    <property type="nucleotide sequence ID" value="NZ_RKQL01000004.1"/>
</dbReference>
<evidence type="ECO:0000313" key="9">
    <source>
        <dbReference type="EMBL" id="RPE66737.1"/>
    </source>
</evidence>
<keyword evidence="4 8" id="KW-1003">Cell membrane</keyword>
<dbReference type="InterPro" id="IPR002781">
    <property type="entry name" value="TM_pro_TauE-like"/>
</dbReference>
<accession>A0A3N4UNY5</accession>